<keyword evidence="8" id="KW-1185">Reference proteome</keyword>
<dbReference type="Pfam" id="PF13445">
    <property type="entry name" value="zf-RING_UBOX"/>
    <property type="match status" value="1"/>
</dbReference>
<name>A0A176WMM2_MARPO</name>
<dbReference type="InterPro" id="IPR027370">
    <property type="entry name" value="Znf-RING_euk"/>
</dbReference>
<reference evidence="7" key="1">
    <citation type="submission" date="2016-03" db="EMBL/GenBank/DDBJ databases">
        <title>Mechanisms controlling the formation of the plant cell surface in tip-growing cells are functionally conserved among land plants.</title>
        <authorList>
            <person name="Honkanen S."/>
            <person name="Jones V.A."/>
            <person name="Morieri G."/>
            <person name="Champion C."/>
            <person name="Hetherington A.J."/>
            <person name="Kelly S."/>
            <person name="Saint-Marcoux D."/>
            <person name="Proust H."/>
            <person name="Prescott H."/>
            <person name="Dolan L."/>
        </authorList>
    </citation>
    <scope>NUCLEOTIDE SEQUENCE [LARGE SCALE GENOMIC DNA]</scope>
    <source>
        <tissue evidence="7">Whole gametophyte</tissue>
    </source>
</reference>
<keyword evidence="1" id="KW-0479">Metal-binding</keyword>
<dbReference type="SUPFAM" id="SSF57850">
    <property type="entry name" value="RING/U-box"/>
    <property type="match status" value="1"/>
</dbReference>
<evidence type="ECO:0000256" key="1">
    <source>
        <dbReference type="ARBA" id="ARBA00022723"/>
    </source>
</evidence>
<dbReference type="InterPro" id="IPR017907">
    <property type="entry name" value="Znf_RING_CS"/>
</dbReference>
<dbReference type="AlphaFoldDB" id="A0A176WMM2"/>
<comment type="caution">
    <text evidence="7">The sequence shown here is derived from an EMBL/GenBank/DDBJ whole genome shotgun (WGS) entry which is preliminary data.</text>
</comment>
<dbReference type="Gene3D" id="3.30.40.10">
    <property type="entry name" value="Zinc/RING finger domain, C3HC4 (zinc finger)"/>
    <property type="match status" value="1"/>
</dbReference>
<evidence type="ECO:0000256" key="3">
    <source>
        <dbReference type="ARBA" id="ARBA00022833"/>
    </source>
</evidence>
<evidence type="ECO:0000256" key="4">
    <source>
        <dbReference type="PROSITE-ProRule" id="PRU00175"/>
    </source>
</evidence>
<gene>
    <name evidence="7" type="ORF">AXG93_3822s1440</name>
</gene>
<keyword evidence="5" id="KW-0812">Transmembrane</keyword>
<evidence type="ECO:0000256" key="2">
    <source>
        <dbReference type="ARBA" id="ARBA00022771"/>
    </source>
</evidence>
<feature type="transmembrane region" description="Helical" evidence="5">
    <location>
        <begin position="250"/>
        <end position="273"/>
    </location>
</feature>
<dbReference type="GO" id="GO:0008270">
    <property type="term" value="F:zinc ion binding"/>
    <property type="evidence" value="ECO:0007669"/>
    <property type="project" value="UniProtKB-KW"/>
</dbReference>
<proteinExistence type="predicted"/>
<dbReference type="InterPro" id="IPR001841">
    <property type="entry name" value="Znf_RING"/>
</dbReference>
<evidence type="ECO:0000313" key="8">
    <source>
        <dbReference type="Proteomes" id="UP000077202"/>
    </source>
</evidence>
<keyword evidence="2 4" id="KW-0863">Zinc-finger</keyword>
<dbReference type="PROSITE" id="PS00518">
    <property type="entry name" value="ZF_RING_1"/>
    <property type="match status" value="1"/>
</dbReference>
<feature type="domain" description="RING-type" evidence="6">
    <location>
        <begin position="90"/>
        <end position="145"/>
    </location>
</feature>
<evidence type="ECO:0000313" key="7">
    <source>
        <dbReference type="EMBL" id="OAE33486.1"/>
    </source>
</evidence>
<dbReference type="PROSITE" id="PS50089">
    <property type="entry name" value="ZF_RING_2"/>
    <property type="match status" value="1"/>
</dbReference>
<protein>
    <recommendedName>
        <fullName evidence="6">RING-type domain-containing protein</fullName>
    </recommendedName>
</protein>
<organism evidence="7 8">
    <name type="scientific">Marchantia polymorpha subsp. ruderalis</name>
    <dbReference type="NCBI Taxonomy" id="1480154"/>
    <lineage>
        <taxon>Eukaryota</taxon>
        <taxon>Viridiplantae</taxon>
        <taxon>Streptophyta</taxon>
        <taxon>Embryophyta</taxon>
        <taxon>Marchantiophyta</taxon>
        <taxon>Marchantiopsida</taxon>
        <taxon>Marchantiidae</taxon>
        <taxon>Marchantiales</taxon>
        <taxon>Marchantiaceae</taxon>
        <taxon>Marchantia</taxon>
    </lineage>
</organism>
<sequence length="313" mass="35356">MGSRIERGYSQKFRAFGEEQHNNELLEESPEGCVGIAAGCHLIPTGEPAAENRGVNLPVGRQKRTGLRRRAGREQDVETRGMSAEDGLECPVCWEGFNDAENTPYVLWCGHSLCKNCVIGLQWAVIKFPGLPLQLPLFIACPWCQFLTCRITWKGNLKYPCKNFFLLWILESLRGDNVRQRPHSDSIEGAVCGSPIRPPTSSVVYGVRPRQLRVPSEHHQRSGTAYLLEAVQGSWDMAHWQNRLARTVSFFVQFTAKLPLVFLFLFIICYVLPFSTLILAVYCVVTVLFAVPSFLVVYFSFPSLDWLAREIVT</sequence>
<dbReference type="EMBL" id="LVLJ01000653">
    <property type="protein sequence ID" value="OAE33486.1"/>
    <property type="molecule type" value="Genomic_DNA"/>
</dbReference>
<accession>A0A176WMM2</accession>
<dbReference type="Proteomes" id="UP000077202">
    <property type="component" value="Unassembled WGS sequence"/>
</dbReference>
<dbReference type="PANTHER" id="PTHR46616">
    <property type="entry name" value="UBIQUITIN-PROTEIN LIGASE"/>
    <property type="match status" value="1"/>
</dbReference>
<dbReference type="InterPro" id="IPR013083">
    <property type="entry name" value="Znf_RING/FYVE/PHD"/>
</dbReference>
<dbReference type="PANTHER" id="PTHR46616:SF2">
    <property type="entry name" value="OS03G0211100 PROTEIN"/>
    <property type="match status" value="1"/>
</dbReference>
<keyword evidence="5" id="KW-1133">Transmembrane helix</keyword>
<evidence type="ECO:0000256" key="5">
    <source>
        <dbReference type="SAM" id="Phobius"/>
    </source>
</evidence>
<keyword evidence="3" id="KW-0862">Zinc</keyword>
<keyword evidence="5" id="KW-0472">Membrane</keyword>
<feature type="transmembrane region" description="Helical" evidence="5">
    <location>
        <begin position="279"/>
        <end position="301"/>
    </location>
</feature>
<evidence type="ECO:0000259" key="6">
    <source>
        <dbReference type="PROSITE" id="PS50089"/>
    </source>
</evidence>